<dbReference type="EMBL" id="OU594958">
    <property type="protein sequence ID" value="CAG9282780.1"/>
    <property type="molecule type" value="Genomic_DNA"/>
</dbReference>
<reference evidence="2" key="1">
    <citation type="submission" date="2022-02" db="EMBL/GenBank/DDBJ databases">
        <authorList>
            <person name="Giguere J D."/>
        </authorList>
    </citation>
    <scope>NUCLEOTIDE SEQUENCE</scope>
    <source>
        <strain evidence="2">CCAP 1055/1</strain>
    </source>
</reference>
<evidence type="ECO:0000313" key="2">
    <source>
        <dbReference type="EMBL" id="CAG9282780.1"/>
    </source>
</evidence>
<dbReference type="AlphaFoldDB" id="A0A8J9SL23"/>
<evidence type="ECO:0000256" key="1">
    <source>
        <dbReference type="SAM" id="MobiDB-lite"/>
    </source>
</evidence>
<protein>
    <submittedName>
        <fullName evidence="2">Uncharacterized protein</fullName>
    </submittedName>
</protein>
<gene>
    <name evidence="2" type="ORF">PTTT1_LOCUS20702</name>
</gene>
<feature type="region of interest" description="Disordered" evidence="1">
    <location>
        <begin position="29"/>
        <end position="57"/>
    </location>
</feature>
<name>A0A8J9SL23_PHATR</name>
<accession>A0A8J9SL23</accession>
<organism evidence="2">
    <name type="scientific">Phaeodactylum tricornutum</name>
    <name type="common">Diatom</name>
    <dbReference type="NCBI Taxonomy" id="2850"/>
    <lineage>
        <taxon>Eukaryota</taxon>
        <taxon>Sar</taxon>
        <taxon>Stramenopiles</taxon>
        <taxon>Ochrophyta</taxon>
        <taxon>Bacillariophyta</taxon>
        <taxon>Bacillariophyceae</taxon>
        <taxon>Bacillariophycidae</taxon>
        <taxon>Naviculales</taxon>
        <taxon>Phaeodactylaceae</taxon>
        <taxon>Phaeodactylum</taxon>
    </lineage>
</organism>
<proteinExistence type="predicted"/>
<sequence>MVIPISDGSETTHETVGADFRRLKISPSASRHNNALPSRSSFRRRCRPRSATGTPDAARHLTFAEEIATIVTYIPTVAEFSSRELSTLWWRPNEFARIRTYAKTTAYDVRLEASAGGTRQGIDQGYRTAHYIALTTEECELAELLQQHEVVASHAKALVSWSACDITCRGLEHWASKSHWAARHEALDQARDLRREMAKQNRRDTNTATSWAMQFAEYSRPSRIMARLLGHADELAAIQSRSEYTLRELEEIIAKERQEES</sequence>
<dbReference type="Proteomes" id="UP000836788">
    <property type="component" value="Chromosome 17"/>
</dbReference>